<keyword evidence="3" id="KW-0804">Transcription</keyword>
<evidence type="ECO:0000256" key="2">
    <source>
        <dbReference type="ARBA" id="ARBA00023015"/>
    </source>
</evidence>
<dbReference type="InterPro" id="IPR051027">
    <property type="entry name" value="bZIP_transcription_factors"/>
</dbReference>
<name>A0A3D8SMG7_9HELO</name>
<dbReference type="PROSITE" id="PS50217">
    <property type="entry name" value="BZIP"/>
    <property type="match status" value="1"/>
</dbReference>
<keyword evidence="8" id="KW-1185">Reference proteome</keyword>
<gene>
    <name evidence="7" type="ORF">BP5796_03075</name>
</gene>
<keyword evidence="2" id="KW-0805">Transcription regulation</keyword>
<dbReference type="EMBL" id="PDLN01000004">
    <property type="protein sequence ID" value="RDW87381.1"/>
    <property type="molecule type" value="Genomic_DNA"/>
</dbReference>
<dbReference type="AlphaFoldDB" id="A0A3D8SMG7"/>
<dbReference type="CDD" id="cd14687">
    <property type="entry name" value="bZIP_ATF2"/>
    <property type="match status" value="1"/>
</dbReference>
<dbReference type="SMART" id="SM00338">
    <property type="entry name" value="BRLZ"/>
    <property type="match status" value="1"/>
</dbReference>
<comment type="caution">
    <text evidence="7">The sequence shown here is derived from an EMBL/GenBank/DDBJ whole genome shotgun (WGS) entry which is preliminary data.</text>
</comment>
<reference evidence="7 8" key="1">
    <citation type="journal article" date="2018" name="IMA Fungus">
        <title>IMA Genome-F 9: Draft genome sequence of Annulohypoxylon stygium, Aspergillus mulundensis, Berkeleyomyces basicola (syn. Thielaviopsis basicola), Ceratocystis smalleyi, two Cercospora beticola strains, Coleophoma cylindrospora, Fusarium fracticaudum, Phialophora cf. hyalina, and Morchella septimelata.</title>
        <authorList>
            <person name="Wingfield B.D."/>
            <person name="Bills G.F."/>
            <person name="Dong Y."/>
            <person name="Huang W."/>
            <person name="Nel W.J."/>
            <person name="Swalarsk-Parry B.S."/>
            <person name="Vaghefi N."/>
            <person name="Wilken P.M."/>
            <person name="An Z."/>
            <person name="de Beer Z.W."/>
            <person name="De Vos L."/>
            <person name="Chen L."/>
            <person name="Duong T.A."/>
            <person name="Gao Y."/>
            <person name="Hammerbacher A."/>
            <person name="Kikkert J.R."/>
            <person name="Li Y."/>
            <person name="Li H."/>
            <person name="Li K."/>
            <person name="Li Q."/>
            <person name="Liu X."/>
            <person name="Ma X."/>
            <person name="Naidoo K."/>
            <person name="Pethybridge S.J."/>
            <person name="Sun J."/>
            <person name="Steenkamp E.T."/>
            <person name="van der Nest M.A."/>
            <person name="van Wyk S."/>
            <person name="Wingfield M.J."/>
            <person name="Xiong C."/>
            <person name="Yue Q."/>
            <person name="Zhang X."/>
        </authorList>
    </citation>
    <scope>NUCLEOTIDE SEQUENCE [LARGE SCALE GENOMIC DNA]</scope>
    <source>
        <strain evidence="7 8">BP5796</strain>
    </source>
</reference>
<dbReference type="Gene3D" id="1.20.5.170">
    <property type="match status" value="1"/>
</dbReference>
<dbReference type="InterPro" id="IPR004827">
    <property type="entry name" value="bZIP"/>
</dbReference>
<proteinExistence type="predicted"/>
<feature type="compositionally biased region" description="Polar residues" evidence="5">
    <location>
        <begin position="139"/>
        <end position="149"/>
    </location>
</feature>
<feature type="region of interest" description="Disordered" evidence="5">
    <location>
        <begin position="118"/>
        <end position="149"/>
    </location>
</feature>
<dbReference type="GO" id="GO:0003700">
    <property type="term" value="F:DNA-binding transcription factor activity"/>
    <property type="evidence" value="ECO:0007669"/>
    <property type="project" value="InterPro"/>
</dbReference>
<feature type="region of interest" description="Disordered" evidence="5">
    <location>
        <begin position="259"/>
        <end position="312"/>
    </location>
</feature>
<protein>
    <recommendedName>
        <fullName evidence="6">BZIP domain-containing protein</fullName>
    </recommendedName>
</protein>
<keyword evidence="4" id="KW-0539">Nucleus</keyword>
<evidence type="ECO:0000256" key="4">
    <source>
        <dbReference type="ARBA" id="ARBA00023242"/>
    </source>
</evidence>
<dbReference type="OrthoDB" id="3525388at2759"/>
<dbReference type="GO" id="GO:0005634">
    <property type="term" value="C:nucleus"/>
    <property type="evidence" value="ECO:0007669"/>
    <property type="project" value="UniProtKB-SubCell"/>
</dbReference>
<dbReference type="PROSITE" id="PS00036">
    <property type="entry name" value="BZIP_BASIC"/>
    <property type="match status" value="1"/>
</dbReference>
<evidence type="ECO:0000313" key="7">
    <source>
        <dbReference type="EMBL" id="RDW87381.1"/>
    </source>
</evidence>
<dbReference type="PANTHER" id="PTHR19304">
    <property type="entry name" value="CYCLIC-AMP RESPONSE ELEMENT BINDING PROTEIN"/>
    <property type="match status" value="1"/>
</dbReference>
<evidence type="ECO:0000256" key="1">
    <source>
        <dbReference type="ARBA" id="ARBA00004123"/>
    </source>
</evidence>
<evidence type="ECO:0000256" key="3">
    <source>
        <dbReference type="ARBA" id="ARBA00023163"/>
    </source>
</evidence>
<evidence type="ECO:0000256" key="5">
    <source>
        <dbReference type="SAM" id="MobiDB-lite"/>
    </source>
</evidence>
<evidence type="ECO:0000259" key="6">
    <source>
        <dbReference type="PROSITE" id="PS50217"/>
    </source>
</evidence>
<feature type="domain" description="BZIP" evidence="6">
    <location>
        <begin position="171"/>
        <end position="234"/>
    </location>
</feature>
<organism evidence="7 8">
    <name type="scientific">Coleophoma crateriformis</name>
    <dbReference type="NCBI Taxonomy" id="565419"/>
    <lineage>
        <taxon>Eukaryota</taxon>
        <taxon>Fungi</taxon>
        <taxon>Dikarya</taxon>
        <taxon>Ascomycota</taxon>
        <taxon>Pezizomycotina</taxon>
        <taxon>Leotiomycetes</taxon>
        <taxon>Helotiales</taxon>
        <taxon>Dermateaceae</taxon>
        <taxon>Coleophoma</taxon>
    </lineage>
</organism>
<dbReference type="Pfam" id="PF00170">
    <property type="entry name" value="bZIP_1"/>
    <property type="match status" value="1"/>
</dbReference>
<evidence type="ECO:0000313" key="8">
    <source>
        <dbReference type="Proteomes" id="UP000256328"/>
    </source>
</evidence>
<feature type="compositionally biased region" description="Low complexity" evidence="5">
    <location>
        <begin position="267"/>
        <end position="278"/>
    </location>
</feature>
<accession>A0A3D8SMG7</accession>
<dbReference type="SUPFAM" id="SSF57959">
    <property type="entry name" value="Leucine zipper domain"/>
    <property type="match status" value="1"/>
</dbReference>
<comment type="subcellular location">
    <subcellularLocation>
        <location evidence="1">Nucleus</location>
    </subcellularLocation>
</comment>
<sequence length="378" mass="42119">MTVTKDHSQGYFPNVNDPSFILDSTMNNGQDLGFPIFSDNMQDLSNFDFSILSSYGGAERTGFTPGLDHDHYDFSFEPQASNNSDIIDLQLNPYLAQAATTDIDLSILQNTKTSQLKTCNSNNAGESAEDIRKRGGATTEDNQARTDATNPLRVKKRRNRKPKHLSAQDIQQKREKFLNRNRLAASKCRTKKKASTHKLEDRLREFQAERKDMEYVVCELMAEIDKYTELLQSHAGCDNQAINTWLAARAIAIIRETSRHNERPTVSPSSSASTSNDSLPFSGESTRDESENHAVSRSKTMESVQHFPEGGPESLVSLGHSSPTVPWMRNRHDSSLFLLDKAGSPRRTDALCVDGDNEIQYVDSVHQDSGVSDIGSPD</sequence>
<dbReference type="InterPro" id="IPR046347">
    <property type="entry name" value="bZIP_sf"/>
</dbReference>
<feature type="compositionally biased region" description="Basic and acidic residues" evidence="5">
    <location>
        <begin position="285"/>
        <end position="294"/>
    </location>
</feature>
<dbReference type="Proteomes" id="UP000256328">
    <property type="component" value="Unassembled WGS sequence"/>
</dbReference>